<dbReference type="AlphaFoldDB" id="A0A1I7RHA6"/>
<evidence type="ECO:0000313" key="5">
    <source>
        <dbReference type="Proteomes" id="UP000659654"/>
    </source>
</evidence>
<evidence type="ECO:0000313" key="4">
    <source>
        <dbReference type="Proteomes" id="UP000095284"/>
    </source>
</evidence>
<feature type="compositionally biased region" description="Basic and acidic residues" evidence="1">
    <location>
        <begin position="174"/>
        <end position="188"/>
    </location>
</feature>
<evidence type="ECO:0000313" key="3">
    <source>
        <dbReference type="EMBL" id="CAD5226466.1"/>
    </source>
</evidence>
<feature type="compositionally biased region" description="Polar residues" evidence="1">
    <location>
        <begin position="218"/>
        <end position="232"/>
    </location>
</feature>
<evidence type="ECO:0000256" key="2">
    <source>
        <dbReference type="SAM" id="SignalP"/>
    </source>
</evidence>
<reference evidence="3" key="2">
    <citation type="submission" date="2020-09" db="EMBL/GenBank/DDBJ databases">
        <authorList>
            <person name="Kikuchi T."/>
        </authorList>
    </citation>
    <scope>NUCLEOTIDE SEQUENCE</scope>
    <source>
        <strain evidence="3">Ka4C1</strain>
    </source>
</reference>
<evidence type="ECO:0000256" key="1">
    <source>
        <dbReference type="SAM" id="MobiDB-lite"/>
    </source>
</evidence>
<dbReference type="Proteomes" id="UP000582659">
    <property type="component" value="Unassembled WGS sequence"/>
</dbReference>
<organism evidence="4 6">
    <name type="scientific">Bursaphelenchus xylophilus</name>
    <name type="common">Pinewood nematode worm</name>
    <name type="synonym">Aphelenchoides xylophilus</name>
    <dbReference type="NCBI Taxonomy" id="6326"/>
    <lineage>
        <taxon>Eukaryota</taxon>
        <taxon>Metazoa</taxon>
        <taxon>Ecdysozoa</taxon>
        <taxon>Nematoda</taxon>
        <taxon>Chromadorea</taxon>
        <taxon>Rhabditida</taxon>
        <taxon>Tylenchina</taxon>
        <taxon>Tylenchomorpha</taxon>
        <taxon>Aphelenchoidea</taxon>
        <taxon>Aphelenchoididae</taxon>
        <taxon>Bursaphelenchus</taxon>
    </lineage>
</organism>
<keyword evidence="5" id="KW-1185">Reference proteome</keyword>
<keyword evidence="2" id="KW-0732">Signal</keyword>
<feature type="region of interest" description="Disordered" evidence="1">
    <location>
        <begin position="30"/>
        <end position="232"/>
    </location>
</feature>
<feature type="signal peptide" evidence="2">
    <location>
        <begin position="1"/>
        <end position="19"/>
    </location>
</feature>
<feature type="compositionally biased region" description="Polar residues" evidence="1">
    <location>
        <begin position="154"/>
        <end position="167"/>
    </location>
</feature>
<name>A0A1I7RHA6_BURXY</name>
<feature type="chain" id="PRO_5035399383" evidence="2">
    <location>
        <begin position="20"/>
        <end position="232"/>
    </location>
</feature>
<reference evidence="6" key="1">
    <citation type="submission" date="2016-11" db="UniProtKB">
        <authorList>
            <consortium name="WormBaseParasite"/>
        </authorList>
    </citation>
    <scope>IDENTIFICATION</scope>
</reference>
<accession>A0A1I7RHA6</accession>
<gene>
    <name evidence="3" type="ORF">BXYJ_LOCUS9060</name>
</gene>
<dbReference type="WBParaSite" id="BXY_0008300.1">
    <property type="protein sequence ID" value="BXY_0008300.1"/>
    <property type="gene ID" value="BXY_0008300"/>
</dbReference>
<dbReference type="EMBL" id="CAJFCV020000004">
    <property type="protein sequence ID" value="CAG9115892.1"/>
    <property type="molecule type" value="Genomic_DNA"/>
</dbReference>
<feature type="compositionally biased region" description="Basic and acidic residues" evidence="1">
    <location>
        <begin position="104"/>
        <end position="135"/>
    </location>
</feature>
<dbReference type="EMBL" id="CAJFDI010000004">
    <property type="protein sequence ID" value="CAD5226466.1"/>
    <property type="molecule type" value="Genomic_DNA"/>
</dbReference>
<feature type="compositionally biased region" description="Basic and acidic residues" evidence="1">
    <location>
        <begin position="68"/>
        <end position="81"/>
    </location>
</feature>
<feature type="compositionally biased region" description="Polar residues" evidence="1">
    <location>
        <begin position="194"/>
        <end position="211"/>
    </location>
</feature>
<protein>
    <submittedName>
        <fullName evidence="3">(pine wood nematode) hypothetical protein</fullName>
    </submittedName>
</protein>
<dbReference type="Proteomes" id="UP000659654">
    <property type="component" value="Unassembled WGS sequence"/>
</dbReference>
<proteinExistence type="predicted"/>
<dbReference type="Proteomes" id="UP000095284">
    <property type="component" value="Unplaced"/>
</dbReference>
<evidence type="ECO:0000313" key="6">
    <source>
        <dbReference type="WBParaSite" id="BXY_0008300.1"/>
    </source>
</evidence>
<sequence>MDYLMTILFIAWLNFVILAVVICAKTKYPEQVAPSTRKSRPTVAENPPLAGRQKPEEKVIVESSSSENKNDYKKPEAEKKVHGQPQSDPAPLTLNGLMPPGECPKFDGQKEKENRSDPETDFRSLEDRLQKEQGKKAGSLNKKMGSAKRAPTSLDGTVQTQYGSTKRQPALKTADLKESGRFDSKRNASMEVADQTQATNYHRPDSNQASSDYIAPVQNISTPTPPSRYSDT</sequence>